<keyword evidence="4" id="KW-1185">Reference proteome</keyword>
<evidence type="ECO:0000313" key="4">
    <source>
        <dbReference type="Proteomes" id="UP001596368"/>
    </source>
</evidence>
<dbReference type="InterPro" id="IPR025828">
    <property type="entry name" value="Put_sensor_dom"/>
</dbReference>
<feature type="transmembrane region" description="Helical" evidence="1">
    <location>
        <begin position="64"/>
        <end position="90"/>
    </location>
</feature>
<keyword evidence="1" id="KW-0812">Transmembrane</keyword>
<evidence type="ECO:0000259" key="2">
    <source>
        <dbReference type="Pfam" id="PF13796"/>
    </source>
</evidence>
<accession>A0ABD5XTQ8</accession>
<feature type="domain" description="Putative sensor" evidence="2">
    <location>
        <begin position="37"/>
        <end position="165"/>
    </location>
</feature>
<organism evidence="3 4">
    <name type="scientific">Halobaculum litoreum</name>
    <dbReference type="NCBI Taxonomy" id="3031998"/>
    <lineage>
        <taxon>Archaea</taxon>
        <taxon>Methanobacteriati</taxon>
        <taxon>Methanobacteriota</taxon>
        <taxon>Stenosarchaea group</taxon>
        <taxon>Halobacteria</taxon>
        <taxon>Halobacteriales</taxon>
        <taxon>Haloferacaceae</taxon>
        <taxon>Halobaculum</taxon>
    </lineage>
</organism>
<protein>
    <submittedName>
        <fullName evidence="3">Sensor domain-containing protein</fullName>
    </submittedName>
</protein>
<gene>
    <name evidence="3" type="ORF">ACFQRB_14110</name>
</gene>
<feature type="transmembrane region" description="Helical" evidence="1">
    <location>
        <begin position="111"/>
        <end position="133"/>
    </location>
</feature>
<feature type="transmembrane region" description="Helical" evidence="1">
    <location>
        <begin position="139"/>
        <end position="162"/>
    </location>
</feature>
<reference evidence="3 4" key="1">
    <citation type="journal article" date="2019" name="Int. J. Syst. Evol. Microbiol.">
        <title>The Global Catalogue of Microorganisms (GCM) 10K type strain sequencing project: providing services to taxonomists for standard genome sequencing and annotation.</title>
        <authorList>
            <consortium name="The Broad Institute Genomics Platform"/>
            <consortium name="The Broad Institute Genome Sequencing Center for Infectious Disease"/>
            <person name="Wu L."/>
            <person name="Ma J."/>
        </authorList>
    </citation>
    <scope>NUCLEOTIDE SEQUENCE [LARGE SCALE GENOMIC DNA]</scope>
    <source>
        <strain evidence="3 4">DT92</strain>
    </source>
</reference>
<comment type="caution">
    <text evidence="3">The sequence shown here is derived from an EMBL/GenBank/DDBJ whole genome shotgun (WGS) entry which is preliminary data.</text>
</comment>
<feature type="transmembrane region" description="Helical" evidence="1">
    <location>
        <begin position="35"/>
        <end position="58"/>
    </location>
</feature>
<name>A0ABD5XTQ8_9EURY</name>
<evidence type="ECO:0000256" key="1">
    <source>
        <dbReference type="SAM" id="Phobius"/>
    </source>
</evidence>
<sequence>MSTPSETRGGPTESLLGVVRAVFGVPFRPRTYGNLAYLALQFPLGLAYFTALVTLLALGLGLSVVGVGVPILLGTLVLATAGIRVETLLADTLLSVDVRSRRVGVDRSDGVVAYATDLVLDAGTYVGLAFLLAKLAVGVVAFTLLTFLGTLTASLLAAPFLYDLPGSYRVFYDTTLTFAPGSGSCRTSGRSRSRR</sequence>
<dbReference type="Proteomes" id="UP001596368">
    <property type="component" value="Unassembled WGS sequence"/>
</dbReference>
<keyword evidence="1" id="KW-1133">Transmembrane helix</keyword>
<evidence type="ECO:0000313" key="3">
    <source>
        <dbReference type="EMBL" id="MFC7137271.1"/>
    </source>
</evidence>
<dbReference type="AlphaFoldDB" id="A0ABD5XTQ8"/>
<dbReference type="EMBL" id="JBHSZG010000001">
    <property type="protein sequence ID" value="MFC7137271.1"/>
    <property type="molecule type" value="Genomic_DNA"/>
</dbReference>
<proteinExistence type="predicted"/>
<keyword evidence="1" id="KW-0472">Membrane</keyword>
<dbReference type="Pfam" id="PF13796">
    <property type="entry name" value="Sensor"/>
    <property type="match status" value="1"/>
</dbReference>